<evidence type="ECO:0000313" key="3">
    <source>
        <dbReference type="Proteomes" id="UP000632222"/>
    </source>
</evidence>
<keyword evidence="3" id="KW-1185">Reference proteome</keyword>
<organism evidence="2 3">
    <name type="scientific">Deinococcus roseus</name>
    <dbReference type="NCBI Taxonomy" id="392414"/>
    <lineage>
        <taxon>Bacteria</taxon>
        <taxon>Thermotogati</taxon>
        <taxon>Deinococcota</taxon>
        <taxon>Deinococci</taxon>
        <taxon>Deinococcales</taxon>
        <taxon>Deinococcaceae</taxon>
        <taxon>Deinococcus</taxon>
    </lineage>
</organism>
<feature type="transmembrane region" description="Helical" evidence="1">
    <location>
        <begin position="121"/>
        <end position="154"/>
    </location>
</feature>
<reference evidence="3" key="1">
    <citation type="journal article" date="2019" name="Int. J. Syst. Evol. Microbiol.">
        <title>The Global Catalogue of Microorganisms (GCM) 10K type strain sequencing project: providing services to taxonomists for standard genome sequencing and annotation.</title>
        <authorList>
            <consortium name="The Broad Institute Genomics Platform"/>
            <consortium name="The Broad Institute Genome Sequencing Center for Infectious Disease"/>
            <person name="Wu L."/>
            <person name="Ma J."/>
        </authorList>
    </citation>
    <scope>NUCLEOTIDE SEQUENCE [LARGE SCALE GENOMIC DNA]</scope>
    <source>
        <strain evidence="3">JCM 14370</strain>
    </source>
</reference>
<comment type="caution">
    <text evidence="2">The sequence shown here is derived from an EMBL/GenBank/DDBJ whole genome shotgun (WGS) entry which is preliminary data.</text>
</comment>
<dbReference type="EMBL" id="BMOD01000002">
    <property type="protein sequence ID" value="GGJ23947.1"/>
    <property type="molecule type" value="Genomic_DNA"/>
</dbReference>
<keyword evidence="1" id="KW-0472">Membrane</keyword>
<evidence type="ECO:0008006" key="4">
    <source>
        <dbReference type="Google" id="ProtNLM"/>
    </source>
</evidence>
<dbReference type="RefSeq" id="WP_189000133.1">
    <property type="nucleotide sequence ID" value="NZ_BMOD01000002.1"/>
</dbReference>
<feature type="transmembrane region" description="Helical" evidence="1">
    <location>
        <begin position="51"/>
        <end position="70"/>
    </location>
</feature>
<feature type="transmembrane region" description="Helical" evidence="1">
    <location>
        <begin position="12"/>
        <end position="31"/>
    </location>
</feature>
<dbReference type="Proteomes" id="UP000632222">
    <property type="component" value="Unassembled WGS sequence"/>
</dbReference>
<proteinExistence type="predicted"/>
<feature type="transmembrane region" description="Helical" evidence="1">
    <location>
        <begin position="82"/>
        <end position="101"/>
    </location>
</feature>
<protein>
    <recommendedName>
        <fullName evidence="4">DUF1440 domain-containing protein</fullName>
    </recommendedName>
</protein>
<evidence type="ECO:0000313" key="2">
    <source>
        <dbReference type="EMBL" id="GGJ23947.1"/>
    </source>
</evidence>
<keyword evidence="1" id="KW-0812">Transmembrane</keyword>
<accession>A0ABQ2CVA2</accession>
<evidence type="ECO:0000256" key="1">
    <source>
        <dbReference type="SAM" id="Phobius"/>
    </source>
</evidence>
<keyword evidence="1" id="KW-1133">Transmembrane helix</keyword>
<gene>
    <name evidence="2" type="ORF">GCM10008938_07650</name>
</gene>
<name>A0ABQ2CVA2_9DEIO</name>
<sequence>MQQKHNVQERVSAGALGGLAGGVAFGFIMHWQGVLPVVAKLVGADTVLVGYIVHMVISAIIGAIFGLLYGPAQTVATALKTGTLYGVIWWFLGPQIILPIWLGMPLPDSFAAWVHNAFFTWLIWSLVGHILYGIISALLGQILQGVVGGLFLGLRERARA</sequence>